<dbReference type="Gene3D" id="2.60.120.40">
    <property type="match status" value="1"/>
</dbReference>
<proteinExistence type="predicted"/>
<dbReference type="PROSITE" id="PS50871">
    <property type="entry name" value="C1Q"/>
    <property type="match status" value="1"/>
</dbReference>
<keyword evidence="4" id="KW-0175">Coiled coil</keyword>
<evidence type="ECO:0000313" key="7">
    <source>
        <dbReference type="Ensembl" id="ENSSLUP00000022836.1"/>
    </source>
</evidence>
<dbReference type="PANTHER" id="PTHR22923:SF102">
    <property type="entry name" value="CEREBELLIN 13-RELATED"/>
    <property type="match status" value="1"/>
</dbReference>
<keyword evidence="2" id="KW-0964">Secreted</keyword>
<dbReference type="InterPro" id="IPR001073">
    <property type="entry name" value="C1q_dom"/>
</dbReference>
<evidence type="ECO:0000256" key="1">
    <source>
        <dbReference type="ARBA" id="ARBA00004613"/>
    </source>
</evidence>
<organism evidence="7 8">
    <name type="scientific">Sander lucioperca</name>
    <name type="common">Pike-perch</name>
    <name type="synonym">Perca lucioperca</name>
    <dbReference type="NCBI Taxonomy" id="283035"/>
    <lineage>
        <taxon>Eukaryota</taxon>
        <taxon>Metazoa</taxon>
        <taxon>Chordata</taxon>
        <taxon>Craniata</taxon>
        <taxon>Vertebrata</taxon>
        <taxon>Euteleostomi</taxon>
        <taxon>Actinopterygii</taxon>
        <taxon>Neopterygii</taxon>
        <taxon>Teleostei</taxon>
        <taxon>Neoteleostei</taxon>
        <taxon>Acanthomorphata</taxon>
        <taxon>Eupercaria</taxon>
        <taxon>Perciformes</taxon>
        <taxon>Percoidei</taxon>
        <taxon>Percidae</taxon>
        <taxon>Luciopercinae</taxon>
        <taxon>Sander</taxon>
    </lineage>
</organism>
<dbReference type="Proteomes" id="UP000694568">
    <property type="component" value="Unplaced"/>
</dbReference>
<evidence type="ECO:0000259" key="6">
    <source>
        <dbReference type="PROSITE" id="PS50871"/>
    </source>
</evidence>
<dbReference type="Ensembl" id="ENSSLUT00000023587.1">
    <property type="protein sequence ID" value="ENSSLUP00000022836.1"/>
    <property type="gene ID" value="ENSSLUG00000010483.1"/>
</dbReference>
<dbReference type="AlphaFoldDB" id="A0A8C9YBY5"/>
<dbReference type="GO" id="GO:0005576">
    <property type="term" value="C:extracellular region"/>
    <property type="evidence" value="ECO:0007669"/>
    <property type="project" value="UniProtKB-SubCell"/>
</dbReference>
<evidence type="ECO:0000256" key="3">
    <source>
        <dbReference type="ARBA" id="ARBA00022729"/>
    </source>
</evidence>
<evidence type="ECO:0000313" key="8">
    <source>
        <dbReference type="Proteomes" id="UP000694568"/>
    </source>
</evidence>
<keyword evidence="3" id="KW-0732">Signal</keyword>
<reference evidence="7" key="2">
    <citation type="submission" date="2025-09" db="UniProtKB">
        <authorList>
            <consortium name="Ensembl"/>
        </authorList>
    </citation>
    <scope>IDENTIFICATION</scope>
</reference>
<dbReference type="SUPFAM" id="SSF57997">
    <property type="entry name" value="Tropomyosin"/>
    <property type="match status" value="1"/>
</dbReference>
<dbReference type="PANTHER" id="PTHR22923">
    <property type="entry name" value="CEREBELLIN-RELATED"/>
    <property type="match status" value="1"/>
</dbReference>
<dbReference type="InterPro" id="IPR008983">
    <property type="entry name" value="Tumour_necrosis_fac-like_dom"/>
</dbReference>
<sequence>AEAEQFENQKGAPHDQTSTGPDIWTEVRMLRDMVVEQKVELRNMEARLREKEMQADDQKLDLLLTKTKDLRARLDASDKQVEEIKKVNVELRVDLENHAAQLLSIEARVTVGDSELQLLTRRMDDLQAQNAAQEVKLASVIDGMNTTESRVDSHIKENAKVAFYAALSDSQGAGPYNTPTVLKFIEVFTNIGGAYSPTTGFFTAPQKGVYYFRFTICGHTAKGLMGVQLFHNGRSIMFAVALELNVGDELHLVLPEEYAIFDNETNHSTFREFLLFKM</sequence>
<keyword evidence="8" id="KW-1185">Reference proteome</keyword>
<dbReference type="InterPro" id="IPR050822">
    <property type="entry name" value="Cerebellin_Synaptic_Org"/>
</dbReference>
<evidence type="ECO:0000256" key="4">
    <source>
        <dbReference type="SAM" id="Coils"/>
    </source>
</evidence>
<feature type="domain" description="C1q" evidence="6">
    <location>
        <begin position="156"/>
        <end position="278"/>
    </location>
</feature>
<reference evidence="7" key="1">
    <citation type="submission" date="2025-08" db="UniProtKB">
        <authorList>
            <consortium name="Ensembl"/>
        </authorList>
    </citation>
    <scope>IDENTIFICATION</scope>
</reference>
<feature type="region of interest" description="Disordered" evidence="5">
    <location>
        <begin position="1"/>
        <end position="22"/>
    </location>
</feature>
<protein>
    <recommendedName>
        <fullName evidence="6">C1q domain-containing protein</fullName>
    </recommendedName>
</protein>
<dbReference type="SMART" id="SM00110">
    <property type="entry name" value="C1Q"/>
    <property type="match status" value="1"/>
</dbReference>
<dbReference type="SUPFAM" id="SSF49842">
    <property type="entry name" value="TNF-like"/>
    <property type="match status" value="1"/>
</dbReference>
<dbReference type="GeneTree" id="ENSGT00940000163520"/>
<name>A0A8C9YBY5_SANLU</name>
<comment type="subcellular location">
    <subcellularLocation>
        <location evidence="1">Secreted</location>
    </subcellularLocation>
</comment>
<evidence type="ECO:0000256" key="5">
    <source>
        <dbReference type="SAM" id="MobiDB-lite"/>
    </source>
</evidence>
<feature type="coiled-coil region" evidence="4">
    <location>
        <begin position="27"/>
        <end position="136"/>
    </location>
</feature>
<evidence type="ECO:0000256" key="2">
    <source>
        <dbReference type="ARBA" id="ARBA00022525"/>
    </source>
</evidence>
<accession>A0A8C9YBY5</accession>
<dbReference type="Pfam" id="PF00386">
    <property type="entry name" value="C1q"/>
    <property type="match status" value="1"/>
</dbReference>